<evidence type="ECO:0000256" key="1">
    <source>
        <dbReference type="SAM" id="SignalP"/>
    </source>
</evidence>
<dbReference type="RefSeq" id="WP_344714172.1">
    <property type="nucleotide sequence ID" value="NZ_BAABCB010000018.1"/>
</dbReference>
<dbReference type="Proteomes" id="UP001501682">
    <property type="component" value="Unassembled WGS sequence"/>
</dbReference>
<dbReference type="EMBL" id="BAABCB010000018">
    <property type="protein sequence ID" value="GAA4243557.1"/>
    <property type="molecule type" value="Genomic_DNA"/>
</dbReference>
<evidence type="ECO:0000313" key="2">
    <source>
        <dbReference type="EMBL" id="GAA4243557.1"/>
    </source>
</evidence>
<gene>
    <name evidence="2" type="ORF">GCM10022292_18610</name>
</gene>
<evidence type="ECO:0000313" key="3">
    <source>
        <dbReference type="Proteomes" id="UP001501682"/>
    </source>
</evidence>
<dbReference type="Pfam" id="PF18950">
    <property type="entry name" value="DUF5694"/>
    <property type="match status" value="1"/>
</dbReference>
<reference evidence="3" key="1">
    <citation type="journal article" date="2019" name="Int. J. Syst. Evol. Microbiol.">
        <title>The Global Catalogue of Microorganisms (GCM) 10K type strain sequencing project: providing services to taxonomists for standard genome sequencing and annotation.</title>
        <authorList>
            <consortium name="The Broad Institute Genomics Platform"/>
            <consortium name="The Broad Institute Genome Sequencing Center for Infectious Disease"/>
            <person name="Wu L."/>
            <person name="Ma J."/>
        </authorList>
    </citation>
    <scope>NUCLEOTIDE SEQUENCE [LARGE SCALE GENOMIC DNA]</scope>
    <source>
        <strain evidence="3">JCM 17633</strain>
    </source>
</reference>
<organism evidence="2 3">
    <name type="scientific">Winogradskyella damuponensis</name>
    <dbReference type="NCBI Taxonomy" id="943939"/>
    <lineage>
        <taxon>Bacteria</taxon>
        <taxon>Pseudomonadati</taxon>
        <taxon>Bacteroidota</taxon>
        <taxon>Flavobacteriia</taxon>
        <taxon>Flavobacteriales</taxon>
        <taxon>Flavobacteriaceae</taxon>
        <taxon>Winogradskyella</taxon>
    </lineage>
</organism>
<name>A0ABP8CUW5_9FLAO</name>
<feature type="chain" id="PRO_5046534772" description="TraB/GumN family protein" evidence="1">
    <location>
        <begin position="21"/>
        <end position="315"/>
    </location>
</feature>
<proteinExistence type="predicted"/>
<comment type="caution">
    <text evidence="2">The sequence shown here is derived from an EMBL/GenBank/DDBJ whole genome shotgun (WGS) entry which is preliminary data.</text>
</comment>
<feature type="signal peptide" evidence="1">
    <location>
        <begin position="1"/>
        <end position="20"/>
    </location>
</feature>
<keyword evidence="1" id="KW-0732">Signal</keyword>
<protein>
    <recommendedName>
        <fullName evidence="4">TraB/GumN family protein</fullName>
    </recommendedName>
</protein>
<sequence>MKTLITFIIALCISTLNVNAQDSQKEILIVGTMHTVPNIVKRSYKPMLRRAKKYNPTAIYVESPSGNDTLSWEYLKDGWSKNYKAFYYLSDSIQKVFTPNLKTYNSILEKSFSDMTTEDLDFMITTLAYNRDNANHEFYTYIKKYGVEGSKKPTQHEDGDLTFKLALHQNIKLLTSMDDQRTNEEYHEAWTKCGKEGQSNGNNAINNKMNKKAYNSAIIPAIFRGLGKHTNRRKSLEQLHKSSSFTYVAVKTEGCTEGERYWNERNMRMAKNIGEQVMASDSERNIVIVGASHVIGLEKELQTNYPDLKIVLAGE</sequence>
<dbReference type="InterPro" id="IPR043749">
    <property type="entry name" value="DUF5694"/>
</dbReference>
<evidence type="ECO:0008006" key="4">
    <source>
        <dbReference type="Google" id="ProtNLM"/>
    </source>
</evidence>
<accession>A0ABP8CUW5</accession>
<keyword evidence="3" id="KW-1185">Reference proteome</keyword>